<dbReference type="SUPFAM" id="SSF56784">
    <property type="entry name" value="HAD-like"/>
    <property type="match status" value="1"/>
</dbReference>
<keyword evidence="2" id="KW-1185">Reference proteome</keyword>
<gene>
    <name evidence="1" type="ORF">ABT56_12595</name>
</gene>
<dbReference type="InterPro" id="IPR023214">
    <property type="entry name" value="HAD_sf"/>
</dbReference>
<evidence type="ECO:0000313" key="2">
    <source>
        <dbReference type="Proteomes" id="UP000036097"/>
    </source>
</evidence>
<dbReference type="PATRIC" id="fig|1195763.3.peg.2664"/>
<dbReference type="GO" id="GO:0016787">
    <property type="term" value="F:hydrolase activity"/>
    <property type="evidence" value="ECO:0007669"/>
    <property type="project" value="UniProtKB-KW"/>
</dbReference>
<reference evidence="1 2" key="1">
    <citation type="submission" date="2015-05" db="EMBL/GenBank/DDBJ databases">
        <title>Photobacterium galathea sp. nov.</title>
        <authorList>
            <person name="Machado H."/>
            <person name="Gram L."/>
        </authorList>
    </citation>
    <scope>NUCLEOTIDE SEQUENCE [LARGE SCALE GENOMIC DNA]</scope>
    <source>
        <strain evidence="1 2">CGMCC 1.12159</strain>
    </source>
</reference>
<keyword evidence="1" id="KW-0378">Hydrolase</keyword>
<dbReference type="AlphaFoldDB" id="A0A0J1H080"/>
<accession>A0A0J1H080</accession>
<organism evidence="1 2">
    <name type="scientific">Photobacterium aquae</name>
    <dbReference type="NCBI Taxonomy" id="1195763"/>
    <lineage>
        <taxon>Bacteria</taxon>
        <taxon>Pseudomonadati</taxon>
        <taxon>Pseudomonadota</taxon>
        <taxon>Gammaproteobacteria</taxon>
        <taxon>Vibrionales</taxon>
        <taxon>Vibrionaceae</taxon>
        <taxon>Photobacterium</taxon>
    </lineage>
</organism>
<dbReference type="Gene3D" id="1.10.150.240">
    <property type="entry name" value="Putative phosphatase, domain 2"/>
    <property type="match status" value="1"/>
</dbReference>
<dbReference type="Gene3D" id="3.40.50.1000">
    <property type="entry name" value="HAD superfamily/HAD-like"/>
    <property type="match status" value="1"/>
</dbReference>
<dbReference type="Proteomes" id="UP000036097">
    <property type="component" value="Unassembled WGS sequence"/>
</dbReference>
<dbReference type="InterPro" id="IPR023198">
    <property type="entry name" value="PGP-like_dom2"/>
</dbReference>
<comment type="caution">
    <text evidence="1">The sequence shown here is derived from an EMBL/GenBank/DDBJ whole genome shotgun (WGS) entry which is preliminary data.</text>
</comment>
<dbReference type="Pfam" id="PF13419">
    <property type="entry name" value="HAD_2"/>
    <property type="match status" value="1"/>
</dbReference>
<sequence length="219" mass="24236">MTDLFLIDIDGALVESKALELECYFRAVEEVLGITVDIDRSQFKHSTDAGVLDELLTRYQTAGNRMLNHRKVEQRYLALMNEALAITPEKVKVAPGVHDFLANIAPSEDCYLAIATSGWESAARVKLRAVGLDISTFTFATSSDAMSRTEIMALAAFRAKQDSGLTFERCIVLGEGAQNRDASKELGYEYIEIGGSDINQSHLPNLSHFKQVYSELTVH</sequence>
<proteinExistence type="predicted"/>
<dbReference type="RefSeq" id="WP_047879228.1">
    <property type="nucleotide sequence ID" value="NZ_LDOT01000015.1"/>
</dbReference>
<dbReference type="InterPro" id="IPR036412">
    <property type="entry name" value="HAD-like_sf"/>
</dbReference>
<dbReference type="OrthoDB" id="9807630at2"/>
<dbReference type="EMBL" id="LDOT01000015">
    <property type="protein sequence ID" value="KLV05214.1"/>
    <property type="molecule type" value="Genomic_DNA"/>
</dbReference>
<dbReference type="STRING" id="1195763.ABT56_12595"/>
<evidence type="ECO:0000313" key="1">
    <source>
        <dbReference type="EMBL" id="KLV05214.1"/>
    </source>
</evidence>
<protein>
    <submittedName>
        <fullName evidence="1">Hydrolase, haloacid dehalogenase-like family protein</fullName>
    </submittedName>
</protein>
<dbReference type="InterPro" id="IPR041492">
    <property type="entry name" value="HAD_2"/>
</dbReference>
<name>A0A0J1H080_9GAMM</name>